<keyword evidence="9" id="KW-1185">Reference proteome</keyword>
<evidence type="ECO:0000313" key="8">
    <source>
        <dbReference type="EMBL" id="ALC17234.1"/>
    </source>
</evidence>
<keyword evidence="8" id="KW-0378">Hydrolase</keyword>
<dbReference type="KEGG" id="des:DSOUD_2481"/>
<evidence type="ECO:0000256" key="4">
    <source>
        <dbReference type="ARBA" id="ARBA00022989"/>
    </source>
</evidence>
<evidence type="ECO:0000256" key="1">
    <source>
        <dbReference type="ARBA" id="ARBA00004167"/>
    </source>
</evidence>
<dbReference type="PIRSF" id="PIRSF005651">
    <property type="entry name" value="HflC"/>
    <property type="match status" value="1"/>
</dbReference>
<gene>
    <name evidence="8" type="ORF">DSOUD_2481</name>
</gene>
<dbReference type="PANTHER" id="PTHR42911">
    <property type="entry name" value="MODULATOR OF FTSH PROTEASE HFLC"/>
    <property type="match status" value="1"/>
</dbReference>
<dbReference type="SUPFAM" id="SSF117892">
    <property type="entry name" value="Band 7/SPFH domain"/>
    <property type="match status" value="1"/>
</dbReference>
<evidence type="ECO:0000256" key="3">
    <source>
        <dbReference type="ARBA" id="ARBA00022692"/>
    </source>
</evidence>
<dbReference type="Gene3D" id="3.30.479.30">
    <property type="entry name" value="Band 7 domain"/>
    <property type="match status" value="1"/>
</dbReference>
<dbReference type="OrthoDB" id="9812991at2"/>
<dbReference type="CDD" id="cd03405">
    <property type="entry name" value="SPFH_HflC"/>
    <property type="match status" value="1"/>
</dbReference>
<keyword evidence="4" id="KW-1133">Transmembrane helix</keyword>
<dbReference type="Pfam" id="PF01145">
    <property type="entry name" value="Band_7"/>
    <property type="match status" value="1"/>
</dbReference>
<name>A0A0M4D2K1_9BACT</name>
<dbReference type="AlphaFoldDB" id="A0A0M4D2K1"/>
<dbReference type="NCBIfam" id="TIGR01932">
    <property type="entry name" value="hflC"/>
    <property type="match status" value="1"/>
</dbReference>
<protein>
    <recommendedName>
        <fullName evidence="6">Protein HflC</fullName>
    </recommendedName>
</protein>
<dbReference type="STRING" id="1603606.DSOUD_2481"/>
<evidence type="ECO:0000259" key="7">
    <source>
        <dbReference type="SMART" id="SM00244"/>
    </source>
</evidence>
<dbReference type="GO" id="GO:0008233">
    <property type="term" value="F:peptidase activity"/>
    <property type="evidence" value="ECO:0007669"/>
    <property type="project" value="UniProtKB-KW"/>
</dbReference>
<dbReference type="GO" id="GO:0016020">
    <property type="term" value="C:membrane"/>
    <property type="evidence" value="ECO:0007669"/>
    <property type="project" value="UniProtKB-SubCell"/>
</dbReference>
<proteinExistence type="inferred from homology"/>
<comment type="function">
    <text evidence="6">HflC and HflK could regulate a protease.</text>
</comment>
<evidence type="ECO:0000256" key="5">
    <source>
        <dbReference type="ARBA" id="ARBA00023136"/>
    </source>
</evidence>
<reference evidence="8 9" key="1">
    <citation type="submission" date="2015-07" db="EMBL/GenBank/DDBJ databases">
        <title>Isolation and Genomic Characterization of a Novel Halophilic Metal-Reducing Deltaproteobacterium from the Deep Subsurface.</title>
        <authorList>
            <person name="Badalamenti J.P."/>
            <person name="Summers Z.M."/>
            <person name="Gralnick J.A."/>
            <person name="Bond D.R."/>
        </authorList>
    </citation>
    <scope>NUCLEOTIDE SEQUENCE [LARGE SCALE GENOMIC DNA]</scope>
    <source>
        <strain evidence="8 9">WTL</strain>
    </source>
</reference>
<comment type="similarity">
    <text evidence="2 6">Belongs to the band 7/mec-2 family. HflC subfamily.</text>
</comment>
<dbReference type="PATRIC" id="fig|1603606.3.peg.2681"/>
<evidence type="ECO:0000313" key="9">
    <source>
        <dbReference type="Proteomes" id="UP000057158"/>
    </source>
</evidence>
<feature type="domain" description="Band 7" evidence="7">
    <location>
        <begin position="19"/>
        <end position="207"/>
    </location>
</feature>
<evidence type="ECO:0000256" key="2">
    <source>
        <dbReference type="ARBA" id="ARBA00007862"/>
    </source>
</evidence>
<dbReference type="EMBL" id="CP010802">
    <property type="protein sequence ID" value="ALC17234.1"/>
    <property type="molecule type" value="Genomic_DNA"/>
</dbReference>
<dbReference type="InterPro" id="IPR010200">
    <property type="entry name" value="HflC"/>
</dbReference>
<dbReference type="InterPro" id="IPR001107">
    <property type="entry name" value="Band_7"/>
</dbReference>
<dbReference type="InterPro" id="IPR036013">
    <property type="entry name" value="Band_7/SPFH_dom_sf"/>
</dbReference>
<dbReference type="GO" id="GO:0006508">
    <property type="term" value="P:proteolysis"/>
    <property type="evidence" value="ECO:0007669"/>
    <property type="project" value="UniProtKB-KW"/>
</dbReference>
<sequence length="309" mass="35087">MKKPILIALIIFIALLAKGSMFVVEEGEQALVTEFGKPKGDVRMAGLHFKVPLIQEVHRFQRRILKWDGDPNQIPTKDKRYIWIDTTARWRIADPLLFFKTVATERGALSRLDDILDSVVRDAVSGHLLVELVRGKDYKAPAGVKEVIDFEGAAIPVDKLTGREEILGSLLKKAQASTPEYGIELLDVQIKRINYVEQVQQRVYERMISERKKVAAEYRSEGEGEKAEILGQMLKELKEIESGAYRTAVETRGKADATAAGIYASAYGRDTEFYSFLRTLESYQKAIKENTRLVLSTDNEFYHYLQKGR</sequence>
<keyword evidence="3" id="KW-0812">Transmembrane</keyword>
<dbReference type="PANTHER" id="PTHR42911:SF1">
    <property type="entry name" value="MODULATOR OF FTSH PROTEASE HFLC"/>
    <property type="match status" value="1"/>
</dbReference>
<dbReference type="SMART" id="SM00244">
    <property type="entry name" value="PHB"/>
    <property type="match status" value="1"/>
</dbReference>
<comment type="subcellular location">
    <subcellularLocation>
        <location evidence="1">Membrane</location>
        <topology evidence="1">Single-pass membrane protein</topology>
    </subcellularLocation>
</comment>
<dbReference type="RefSeq" id="WP_053551260.1">
    <property type="nucleotide sequence ID" value="NZ_CP010802.1"/>
</dbReference>
<organism evidence="8 9">
    <name type="scientific">Desulfuromonas soudanensis</name>
    <dbReference type="NCBI Taxonomy" id="1603606"/>
    <lineage>
        <taxon>Bacteria</taxon>
        <taxon>Pseudomonadati</taxon>
        <taxon>Thermodesulfobacteriota</taxon>
        <taxon>Desulfuromonadia</taxon>
        <taxon>Desulfuromonadales</taxon>
        <taxon>Desulfuromonadaceae</taxon>
        <taxon>Desulfuromonas</taxon>
    </lineage>
</organism>
<evidence type="ECO:0000256" key="6">
    <source>
        <dbReference type="PIRNR" id="PIRNR005651"/>
    </source>
</evidence>
<keyword evidence="8" id="KW-0645">Protease</keyword>
<accession>A0A0M4D2K1</accession>
<dbReference type="Proteomes" id="UP000057158">
    <property type="component" value="Chromosome"/>
</dbReference>
<keyword evidence="5" id="KW-0472">Membrane</keyword>